<feature type="domain" description="Prophage endopeptidase tail N-terminal" evidence="2">
    <location>
        <begin position="8"/>
        <end position="87"/>
    </location>
</feature>
<dbReference type="Pfam" id="PF06605">
    <property type="entry name" value="Prophage_tail"/>
    <property type="match status" value="1"/>
</dbReference>
<dbReference type="InterPro" id="IPR044051">
    <property type="entry name" value="Prophage_tail_N"/>
</dbReference>
<comment type="caution">
    <text evidence="3">The sequence shown here is derived from an EMBL/GenBank/DDBJ whole genome shotgun (WGS) entry which is preliminary data.</text>
</comment>
<sequence length="725" mass="77538">MINALQSYDRFRKRIGILRDAYDITRTRRINADYTLTFTVPMTSDDFRDKLPLKGHVMDERGQYYVINKRERSREDRKLTAQISCSHVMFKLADYKFPYASYIKEGYGIHITQLTALISAATGGRFSIAVDDTFDLADVKAFGGGNCLEALNAIINLYGAEVEPDNFTLHLRKKIGNPTSDYRIQVTRNLIAASFTDSASSLCTRLYAEMKDSRTWIGQPASILTADEQARLATIPGAITDGILRVNYLVSPYADAWASDSVPFYDDLLTEQDVTDPLKLVAAARLRLAEREVPALEVSVSAADLFKIDKQEARPGLGDTVTLVDPALGLTGITARITEMTEYPYAPDKHTQLTVANVMKRDYTQILADLEAGRRAIENVFSGGRIRAEVFEEFARLAVNEINASKTEIKYDERGIVLQSKTDPSDQVILTSNGLILTTDGGATARTAITATGIAAEVIAGQLGSFVSMVIGSGNNVVKINTNGISAGHDDFNSAPFRLDMAGNVVLNKLTANSANILSSNFTNGAIVGSSINVGNGVFTVDTAGNMRATSGDFSGFISASSITGTTITGGTITGAKIQTSASVYPRVVIDPASVAFSVYASADSGIQIPAFDGGLSKIIFNAGGGRQSTLYNSPSSGLTISGDPDVTLSGTNVRLSTSSSGQVIIAGWGRLYNGATTLAEELAAIWTELNKKSNIGHGHTVTLQNHNHGSATLTPSGGGTFPVS</sequence>
<dbReference type="Pfam" id="PF18994">
    <property type="entry name" value="Prophage_tailD1"/>
    <property type="match status" value="1"/>
</dbReference>
<dbReference type="AlphaFoldDB" id="A0A1R0XAZ7"/>
<evidence type="ECO:0000259" key="2">
    <source>
        <dbReference type="Pfam" id="PF18994"/>
    </source>
</evidence>
<protein>
    <recommendedName>
        <fullName evidence="5">Prophage tail endopeptidase domain-containing protein</fullName>
    </recommendedName>
</protein>
<reference evidence="3 4" key="1">
    <citation type="submission" date="2016-10" db="EMBL/GenBank/DDBJ databases">
        <title>Paenibacillus species isolates.</title>
        <authorList>
            <person name="Beno S.M."/>
        </authorList>
    </citation>
    <scope>NUCLEOTIDE SEQUENCE [LARGE SCALE GENOMIC DNA]</scope>
    <source>
        <strain evidence="3 4">FSL H7-0604</strain>
    </source>
</reference>
<dbReference type="Gene3D" id="3.55.50.40">
    <property type="match status" value="1"/>
</dbReference>
<evidence type="ECO:0000259" key="1">
    <source>
        <dbReference type="Pfam" id="PF06605"/>
    </source>
</evidence>
<name>A0A1R0XAZ7_9BACL</name>
<dbReference type="InterPro" id="IPR010572">
    <property type="entry name" value="Tail_dom"/>
</dbReference>
<feature type="domain" description="Tail spike" evidence="1">
    <location>
        <begin position="120"/>
        <end position="360"/>
    </location>
</feature>
<dbReference type="RefSeq" id="WP_076179073.1">
    <property type="nucleotide sequence ID" value="NZ_MKQP01000018.1"/>
</dbReference>
<gene>
    <name evidence="3" type="ORF">BJP51_15970</name>
</gene>
<dbReference type="Proteomes" id="UP000187465">
    <property type="component" value="Unassembled WGS sequence"/>
</dbReference>
<evidence type="ECO:0008006" key="5">
    <source>
        <dbReference type="Google" id="ProtNLM"/>
    </source>
</evidence>
<proteinExistence type="predicted"/>
<organism evidence="3 4">
    <name type="scientific">Paenibacillus odorifer</name>
    <dbReference type="NCBI Taxonomy" id="189426"/>
    <lineage>
        <taxon>Bacteria</taxon>
        <taxon>Bacillati</taxon>
        <taxon>Bacillota</taxon>
        <taxon>Bacilli</taxon>
        <taxon>Bacillales</taxon>
        <taxon>Paenibacillaceae</taxon>
        <taxon>Paenibacillus</taxon>
    </lineage>
</organism>
<accession>A0A1R0XAZ7</accession>
<evidence type="ECO:0000313" key="3">
    <source>
        <dbReference type="EMBL" id="OMD32091.1"/>
    </source>
</evidence>
<evidence type="ECO:0000313" key="4">
    <source>
        <dbReference type="Proteomes" id="UP000187465"/>
    </source>
</evidence>
<dbReference type="EMBL" id="MKQP01000018">
    <property type="protein sequence ID" value="OMD32091.1"/>
    <property type="molecule type" value="Genomic_DNA"/>
</dbReference>